<feature type="region of interest" description="Disordered" evidence="1">
    <location>
        <begin position="88"/>
        <end position="113"/>
    </location>
</feature>
<protein>
    <submittedName>
        <fullName evidence="2">Uncharacterized protein</fullName>
    </submittedName>
</protein>
<evidence type="ECO:0000313" key="3">
    <source>
        <dbReference type="Proteomes" id="UP000808349"/>
    </source>
</evidence>
<comment type="caution">
    <text evidence="2">The sequence shown here is derived from an EMBL/GenBank/DDBJ whole genome shotgun (WGS) entry which is preliminary data.</text>
</comment>
<dbReference type="AlphaFoldDB" id="A0A9D7SA47"/>
<name>A0A9D7SA47_9BACT</name>
<organism evidence="2 3">
    <name type="scientific">Candidatus Defluviibacterium haderslevense</name>
    <dbReference type="NCBI Taxonomy" id="2981993"/>
    <lineage>
        <taxon>Bacteria</taxon>
        <taxon>Pseudomonadati</taxon>
        <taxon>Bacteroidota</taxon>
        <taxon>Saprospiria</taxon>
        <taxon>Saprospirales</taxon>
        <taxon>Saprospiraceae</taxon>
        <taxon>Candidatus Defluviibacterium</taxon>
    </lineage>
</organism>
<gene>
    <name evidence="2" type="ORF">IPO85_15115</name>
</gene>
<proteinExistence type="predicted"/>
<dbReference type="Proteomes" id="UP000808349">
    <property type="component" value="Unassembled WGS sequence"/>
</dbReference>
<evidence type="ECO:0000256" key="1">
    <source>
        <dbReference type="SAM" id="MobiDB-lite"/>
    </source>
</evidence>
<reference evidence="2 3" key="1">
    <citation type="submission" date="2020-10" db="EMBL/GenBank/DDBJ databases">
        <title>Connecting structure to function with the recovery of over 1000 high-quality activated sludge metagenome-assembled genomes encoding full-length rRNA genes using long-read sequencing.</title>
        <authorList>
            <person name="Singleton C.M."/>
            <person name="Petriglieri F."/>
            <person name="Kristensen J.M."/>
            <person name="Kirkegaard R.H."/>
            <person name="Michaelsen T.Y."/>
            <person name="Andersen M.H."/>
            <person name="Karst S.M."/>
            <person name="Dueholm M.S."/>
            <person name="Nielsen P.H."/>
            <person name="Albertsen M."/>
        </authorList>
    </citation>
    <scope>NUCLEOTIDE SEQUENCE [LARGE SCALE GENOMIC DNA]</scope>
    <source>
        <strain evidence="2">Ribe_18-Q3-R11-54_BAT3C.373</strain>
    </source>
</reference>
<sequence length="134" mass="15265">MGNKASNYTLAMAYENMHRITTKQQEHIRDASNVGENTYDNLFKYEDVNHPNAVTSIENQTNSEVEEFNYDANDERTFPDVLVGMKHDSASSERTAKAACTKPLEKDKTNSKQLKYQTPEASNTTFMMLMAKEL</sequence>
<dbReference type="EMBL" id="JADKFW010000013">
    <property type="protein sequence ID" value="MBK9718815.1"/>
    <property type="molecule type" value="Genomic_DNA"/>
</dbReference>
<evidence type="ECO:0000313" key="2">
    <source>
        <dbReference type="EMBL" id="MBK9718815.1"/>
    </source>
</evidence>
<accession>A0A9D7SA47</accession>